<dbReference type="Pfam" id="PF00563">
    <property type="entry name" value="EAL"/>
    <property type="match status" value="1"/>
</dbReference>
<organism evidence="3 4">
    <name type="scientific">Nocardioides psychrotolerans</name>
    <dbReference type="NCBI Taxonomy" id="1005945"/>
    <lineage>
        <taxon>Bacteria</taxon>
        <taxon>Bacillati</taxon>
        <taxon>Actinomycetota</taxon>
        <taxon>Actinomycetes</taxon>
        <taxon>Propionibacteriales</taxon>
        <taxon>Nocardioidaceae</taxon>
        <taxon>Nocardioides</taxon>
    </lineage>
</organism>
<feature type="domain" description="GGDEF" evidence="2">
    <location>
        <begin position="53"/>
        <end position="186"/>
    </location>
</feature>
<dbReference type="InterPro" id="IPR052155">
    <property type="entry name" value="Biofilm_reg_signaling"/>
</dbReference>
<dbReference type="InterPro" id="IPR029787">
    <property type="entry name" value="Nucleotide_cyclase"/>
</dbReference>
<dbReference type="STRING" id="1005945.SAMN05216561_101418"/>
<dbReference type="PROSITE" id="PS50887">
    <property type="entry name" value="GGDEF"/>
    <property type="match status" value="1"/>
</dbReference>
<dbReference type="EMBL" id="FOQG01000001">
    <property type="protein sequence ID" value="SFH67724.1"/>
    <property type="molecule type" value="Genomic_DNA"/>
</dbReference>
<dbReference type="PROSITE" id="PS50883">
    <property type="entry name" value="EAL"/>
    <property type="match status" value="1"/>
</dbReference>
<dbReference type="NCBIfam" id="TIGR00254">
    <property type="entry name" value="GGDEF"/>
    <property type="match status" value="1"/>
</dbReference>
<dbReference type="InterPro" id="IPR035919">
    <property type="entry name" value="EAL_sf"/>
</dbReference>
<evidence type="ECO:0000259" key="2">
    <source>
        <dbReference type="PROSITE" id="PS50887"/>
    </source>
</evidence>
<evidence type="ECO:0000259" key="1">
    <source>
        <dbReference type="PROSITE" id="PS50883"/>
    </source>
</evidence>
<dbReference type="Proteomes" id="UP000198649">
    <property type="component" value="Unassembled WGS sequence"/>
</dbReference>
<evidence type="ECO:0000313" key="4">
    <source>
        <dbReference type="Proteomes" id="UP000198649"/>
    </source>
</evidence>
<evidence type="ECO:0000313" key="3">
    <source>
        <dbReference type="EMBL" id="SFH67724.1"/>
    </source>
</evidence>
<keyword evidence="4" id="KW-1185">Reference proteome</keyword>
<sequence length="459" mass="48648">MTWLPARLRARDRRAVDALPVPDHLTGLPRRGHLLDAGQRLLAAVHDDPADTGVLAVLVVDVDHLKQVNDALGHEAGDRVLVEAARRLRALPGRPTVARLGGDEFGVLQRCSDPATAESVAAQARRALARPVPLGDGEVPGGASVGLAVSGRDGTTLVALLSAADQAMYSDKRLRRGHRRTAPRAAVAPDHDLADDLRRALDDPLTRGLRLRLHHQPQVDAGGRIVGFEALLRWAHPGLGLLAPADFLPLAERVGLLGALDDVALHQALRDHRVLDAHCPGVRQSVNLSARSLLSPDLAGRLAGLLDLTGVPGHRLVLEVSESATGLPVTSSRHDALVAVGCTLSVQEFGSAHASLTSLSDNPLVREVKLPPALVVRVGHDASATRLARGLVNAAHGLELRVVAAGVETSLGARRLLELGCDALQGYGVAPPMSLLEVTDWVDYWQRVHPEHPAYALPA</sequence>
<accession>A0A1I3BZL3</accession>
<feature type="domain" description="EAL" evidence="1">
    <location>
        <begin position="190"/>
        <end position="446"/>
    </location>
</feature>
<dbReference type="RefSeq" id="WP_091109970.1">
    <property type="nucleotide sequence ID" value="NZ_BKAF01000001.1"/>
</dbReference>
<dbReference type="SUPFAM" id="SSF55073">
    <property type="entry name" value="Nucleotide cyclase"/>
    <property type="match status" value="1"/>
</dbReference>
<dbReference type="Gene3D" id="3.30.70.270">
    <property type="match status" value="1"/>
</dbReference>
<dbReference type="OrthoDB" id="23692at2"/>
<dbReference type="InterPro" id="IPR043128">
    <property type="entry name" value="Rev_trsase/Diguanyl_cyclase"/>
</dbReference>
<dbReference type="PANTHER" id="PTHR44757">
    <property type="entry name" value="DIGUANYLATE CYCLASE DGCP"/>
    <property type="match status" value="1"/>
</dbReference>
<proteinExistence type="predicted"/>
<dbReference type="CDD" id="cd01948">
    <property type="entry name" value="EAL"/>
    <property type="match status" value="1"/>
</dbReference>
<dbReference type="SMART" id="SM00052">
    <property type="entry name" value="EAL"/>
    <property type="match status" value="1"/>
</dbReference>
<dbReference type="InterPro" id="IPR000160">
    <property type="entry name" value="GGDEF_dom"/>
</dbReference>
<dbReference type="Gene3D" id="3.20.20.450">
    <property type="entry name" value="EAL domain"/>
    <property type="match status" value="1"/>
</dbReference>
<dbReference type="SMART" id="SM00267">
    <property type="entry name" value="GGDEF"/>
    <property type="match status" value="1"/>
</dbReference>
<name>A0A1I3BZL3_9ACTN</name>
<dbReference type="Pfam" id="PF00990">
    <property type="entry name" value="GGDEF"/>
    <property type="match status" value="1"/>
</dbReference>
<dbReference type="SUPFAM" id="SSF141868">
    <property type="entry name" value="EAL domain-like"/>
    <property type="match status" value="1"/>
</dbReference>
<gene>
    <name evidence="3" type="ORF">SAMN05216561_101418</name>
</gene>
<reference evidence="3 4" key="1">
    <citation type="submission" date="2016-10" db="EMBL/GenBank/DDBJ databases">
        <authorList>
            <person name="de Groot N.N."/>
        </authorList>
    </citation>
    <scope>NUCLEOTIDE SEQUENCE [LARGE SCALE GENOMIC DNA]</scope>
    <source>
        <strain evidence="3 4">CGMCC 1.11156</strain>
    </source>
</reference>
<protein>
    <submittedName>
        <fullName evidence="3">Diguanylate cyclase (GGDEF) domain-containing protein</fullName>
    </submittedName>
</protein>
<dbReference type="CDD" id="cd01949">
    <property type="entry name" value="GGDEF"/>
    <property type="match status" value="1"/>
</dbReference>
<dbReference type="InterPro" id="IPR001633">
    <property type="entry name" value="EAL_dom"/>
</dbReference>
<dbReference type="PANTHER" id="PTHR44757:SF2">
    <property type="entry name" value="BIOFILM ARCHITECTURE MAINTENANCE PROTEIN MBAA"/>
    <property type="match status" value="1"/>
</dbReference>
<dbReference type="AlphaFoldDB" id="A0A1I3BZL3"/>